<keyword evidence="5" id="KW-1185">Reference proteome</keyword>
<dbReference type="Pfam" id="PF24859">
    <property type="entry name" value="FdhE_central"/>
    <property type="match status" value="1"/>
</dbReference>
<dbReference type="PANTHER" id="PTHR37689">
    <property type="entry name" value="PROTEIN FDHE"/>
    <property type="match status" value="1"/>
</dbReference>
<dbReference type="Pfam" id="PF24860">
    <property type="entry name" value="FdhE_C"/>
    <property type="match status" value="1"/>
</dbReference>
<dbReference type="PANTHER" id="PTHR37689:SF1">
    <property type="entry name" value="PROTEIN FDHE"/>
    <property type="match status" value="1"/>
</dbReference>
<dbReference type="GO" id="GO:0005829">
    <property type="term" value="C:cytosol"/>
    <property type="evidence" value="ECO:0007669"/>
    <property type="project" value="TreeGrafter"/>
</dbReference>
<protein>
    <submittedName>
        <fullName evidence="4">FdhE protein</fullName>
    </submittedName>
</protein>
<dbReference type="CDD" id="cd16341">
    <property type="entry name" value="FdhE"/>
    <property type="match status" value="1"/>
</dbReference>
<dbReference type="OrthoDB" id="9811074at2"/>
<evidence type="ECO:0000313" key="5">
    <source>
        <dbReference type="Proteomes" id="UP000186469"/>
    </source>
</evidence>
<dbReference type="InterPro" id="IPR056796">
    <property type="entry name" value="FdhE_C"/>
</dbReference>
<organism evidence="4 5">
    <name type="scientific">Desulfovibrio litoralis DSM 11393</name>
    <dbReference type="NCBI Taxonomy" id="1121455"/>
    <lineage>
        <taxon>Bacteria</taxon>
        <taxon>Pseudomonadati</taxon>
        <taxon>Thermodesulfobacteriota</taxon>
        <taxon>Desulfovibrionia</taxon>
        <taxon>Desulfovibrionales</taxon>
        <taxon>Desulfovibrionaceae</taxon>
        <taxon>Desulfovibrio</taxon>
    </lineage>
</organism>
<sequence>MSDSILSPEKISRRFQEIVQKSYLPAQLLSIIKTVLELDANSQDQVKISLKKDAKEKLSDKIKCSQGVALLPKEYFPLDQKHAEKMAKEILVAISKIDKELDQGLLSAIKELEEKVNKKELSWNTAFEAILKDDQKFFKTWAEKLPQAPALVRFIAMSAIMPSLFKIKALLVEILKENTEQTGIVWTHGHCPLCGSLPFLSRLVKKEGFLYDSCSFCQHEYRVKRLQCPFCLNDNTESLKQYSVDEEPKYQIHACKECNNYIKQADYRERFDDFIASLDDLDSLALDILAKRMGYTRPTLSSWGF</sequence>
<dbReference type="EMBL" id="FRDI01000002">
    <property type="protein sequence ID" value="SHN50114.1"/>
    <property type="molecule type" value="Genomic_DNA"/>
</dbReference>
<feature type="domain" description="FdhE central" evidence="2">
    <location>
        <begin position="190"/>
        <end position="225"/>
    </location>
</feature>
<evidence type="ECO:0000313" key="4">
    <source>
        <dbReference type="EMBL" id="SHN50114.1"/>
    </source>
</evidence>
<dbReference type="GO" id="GO:0051604">
    <property type="term" value="P:protein maturation"/>
    <property type="evidence" value="ECO:0007669"/>
    <property type="project" value="TreeGrafter"/>
</dbReference>
<dbReference type="SUPFAM" id="SSF144020">
    <property type="entry name" value="FdhE-like"/>
    <property type="match status" value="1"/>
</dbReference>
<proteinExistence type="predicted"/>
<dbReference type="InterPro" id="IPR056797">
    <property type="entry name" value="FdhE_central"/>
</dbReference>
<dbReference type="InterPro" id="IPR006452">
    <property type="entry name" value="Formate_DH_accessory"/>
</dbReference>
<evidence type="ECO:0000256" key="1">
    <source>
        <dbReference type="ARBA" id="ARBA00022490"/>
    </source>
</evidence>
<evidence type="ECO:0000259" key="3">
    <source>
        <dbReference type="Pfam" id="PF24860"/>
    </source>
</evidence>
<accession>A0A1M7RVB5</accession>
<evidence type="ECO:0000259" key="2">
    <source>
        <dbReference type="Pfam" id="PF24859"/>
    </source>
</evidence>
<dbReference type="RefSeq" id="WP_072695602.1">
    <property type="nucleotide sequence ID" value="NZ_FRDI01000002.1"/>
</dbReference>
<dbReference type="STRING" id="1121455.SAMN02745728_00206"/>
<gene>
    <name evidence="4" type="ORF">SAMN02745728_00206</name>
</gene>
<reference evidence="4 5" key="1">
    <citation type="submission" date="2016-12" db="EMBL/GenBank/DDBJ databases">
        <authorList>
            <person name="Song W.-J."/>
            <person name="Kurnit D.M."/>
        </authorList>
    </citation>
    <scope>NUCLEOTIDE SEQUENCE [LARGE SCALE GENOMIC DNA]</scope>
    <source>
        <strain evidence="4 5">DSM 11393</strain>
    </source>
</reference>
<keyword evidence="1" id="KW-0963">Cytoplasm</keyword>
<feature type="domain" description="FdhE C-terminal" evidence="3">
    <location>
        <begin position="227"/>
        <end position="299"/>
    </location>
</feature>
<dbReference type="AlphaFoldDB" id="A0A1M7RVB5"/>
<dbReference type="Gene3D" id="3.90.1670.10">
    <property type="entry name" value="FdhE-like domain"/>
    <property type="match status" value="1"/>
</dbReference>
<dbReference type="InterPro" id="IPR024064">
    <property type="entry name" value="FdhE-like_sf"/>
</dbReference>
<dbReference type="GO" id="GO:0008199">
    <property type="term" value="F:ferric iron binding"/>
    <property type="evidence" value="ECO:0007669"/>
    <property type="project" value="TreeGrafter"/>
</dbReference>
<dbReference type="Proteomes" id="UP000186469">
    <property type="component" value="Unassembled WGS sequence"/>
</dbReference>
<name>A0A1M7RVB5_9BACT</name>